<name>A0AAW0GX08_9APHY</name>
<evidence type="ECO:0008006" key="4">
    <source>
        <dbReference type="Google" id="ProtNLM"/>
    </source>
</evidence>
<sequence length="722" mass="78628">MHAHLSKYSVAFPATLSPVYNLSSSSLFPSLSPDHHIPSTEQVEALAELSQSFPDILSAPMARCNSPELLRSPPFSLQDFQQLVSDAFDLPPNDASPRDLHSPFPSLPPLPVSASVEQRPLTLYAPQPSASFDENHPSDRPSRPRTPFQIFKSIRTRASALLRPTPPSPSSPLPPLPLHLSSESTPIPSPRPSTAQTARPSLSSQRTATFTPTSANLNLSRTRSHPSPKSFLKLSNRNLPPLPPKPDHYSFFDDSDAPYPRSQSSLSRTRLRVHTRLPALHKSRSQMPSIFTKKSAVSDLGCAPRSSYYYAQSCTDLSYNIEDPRCPSPFTSPREAPKPPTFEDSDDLEVPDFVFERRGSATSENTMSSTRTTSTLAERLSNAFPISWHLPFSSKSRSKLHLSIASSSHSSPSSSSSHSTSYGSPITPLFQAGYSFPPNVEISQVGTGYGVPIDADIHNFSETEAEALAIGRVLTPEEDPFAKPEINVEDTTTPRPLGYNRYSNQGVCIRDLRRGSAQSEVVPRQRYGVDRMYSTPVFSRSLEPDDFPHALVAANYSFPPSCTVHTSLSPISSSSGLPPSPSVRSFRSREEYNLPPSSWSAWSSPVTVESTCLPSTESSNSDVRVADFPLPPPSIAGLPLGCPAELDPRLSYSVPVSPTSPTSPFSGLGLSFASEASSPLAGRGTQLPAAPIPVRARRRERESFRSLRSLPPILSAYEPEES</sequence>
<feature type="region of interest" description="Disordered" evidence="1">
    <location>
        <begin position="87"/>
        <end position="112"/>
    </location>
</feature>
<dbReference type="EMBL" id="JASBNA010000002">
    <property type="protein sequence ID" value="KAK7694156.1"/>
    <property type="molecule type" value="Genomic_DNA"/>
</dbReference>
<accession>A0AAW0GX08</accession>
<feature type="compositionally biased region" description="Basic and acidic residues" evidence="1">
    <location>
        <begin position="133"/>
        <end position="142"/>
    </location>
</feature>
<feature type="region of interest" description="Disordered" evidence="1">
    <location>
        <begin position="161"/>
        <end position="267"/>
    </location>
</feature>
<evidence type="ECO:0000313" key="3">
    <source>
        <dbReference type="Proteomes" id="UP001385951"/>
    </source>
</evidence>
<keyword evidence="3" id="KW-1185">Reference proteome</keyword>
<evidence type="ECO:0000313" key="2">
    <source>
        <dbReference type="EMBL" id="KAK7694156.1"/>
    </source>
</evidence>
<evidence type="ECO:0000256" key="1">
    <source>
        <dbReference type="SAM" id="MobiDB-lite"/>
    </source>
</evidence>
<feature type="region of interest" description="Disordered" evidence="1">
    <location>
        <begin position="329"/>
        <end position="349"/>
    </location>
</feature>
<feature type="compositionally biased region" description="Pro residues" evidence="1">
    <location>
        <begin position="164"/>
        <end position="177"/>
    </location>
</feature>
<dbReference type="Proteomes" id="UP001385951">
    <property type="component" value="Unassembled WGS sequence"/>
</dbReference>
<gene>
    <name evidence="2" type="ORF">QCA50_001336</name>
</gene>
<proteinExistence type="predicted"/>
<dbReference type="AlphaFoldDB" id="A0AAW0GX08"/>
<feature type="compositionally biased region" description="Polar residues" evidence="1">
    <location>
        <begin position="192"/>
        <end position="238"/>
    </location>
</feature>
<reference evidence="2 3" key="1">
    <citation type="submission" date="2022-09" db="EMBL/GenBank/DDBJ databases">
        <authorList>
            <person name="Palmer J.M."/>
        </authorList>
    </citation>
    <scope>NUCLEOTIDE SEQUENCE [LARGE SCALE GENOMIC DNA]</scope>
    <source>
        <strain evidence="2 3">DSM 7382</strain>
    </source>
</reference>
<protein>
    <recommendedName>
        <fullName evidence="4">Proteophosphoglycan ppg4</fullName>
    </recommendedName>
</protein>
<organism evidence="2 3">
    <name type="scientific">Cerrena zonata</name>
    <dbReference type="NCBI Taxonomy" id="2478898"/>
    <lineage>
        <taxon>Eukaryota</taxon>
        <taxon>Fungi</taxon>
        <taxon>Dikarya</taxon>
        <taxon>Basidiomycota</taxon>
        <taxon>Agaricomycotina</taxon>
        <taxon>Agaricomycetes</taxon>
        <taxon>Polyporales</taxon>
        <taxon>Cerrenaceae</taxon>
        <taxon>Cerrena</taxon>
    </lineage>
</organism>
<comment type="caution">
    <text evidence="2">The sequence shown here is derived from an EMBL/GenBank/DDBJ whole genome shotgun (WGS) entry which is preliminary data.</text>
</comment>
<feature type="region of interest" description="Disordered" evidence="1">
    <location>
        <begin position="126"/>
        <end position="146"/>
    </location>
</feature>
<feature type="region of interest" description="Disordered" evidence="1">
    <location>
        <begin position="676"/>
        <end position="703"/>
    </location>
</feature>